<evidence type="ECO:0000259" key="3">
    <source>
        <dbReference type="PROSITE" id="PS51549"/>
    </source>
</evidence>
<feature type="compositionally biased region" description="Low complexity" evidence="1">
    <location>
        <begin position="94"/>
        <end position="103"/>
    </location>
</feature>
<evidence type="ECO:0000256" key="2">
    <source>
        <dbReference type="SAM" id="Phobius"/>
    </source>
</evidence>
<dbReference type="EMBL" id="CP108482">
    <property type="protein sequence ID" value="WUS54563.1"/>
    <property type="molecule type" value="Genomic_DNA"/>
</dbReference>
<proteinExistence type="predicted"/>
<keyword evidence="2" id="KW-1133">Transmembrane helix</keyword>
<dbReference type="InterPro" id="IPR019545">
    <property type="entry name" value="DM13_domain"/>
</dbReference>
<evidence type="ECO:0000313" key="5">
    <source>
        <dbReference type="Proteomes" id="UP001432014"/>
    </source>
</evidence>
<dbReference type="Proteomes" id="UP001432014">
    <property type="component" value="Chromosome"/>
</dbReference>
<feature type="region of interest" description="Disordered" evidence="1">
    <location>
        <begin position="56"/>
        <end position="111"/>
    </location>
</feature>
<keyword evidence="5" id="KW-1185">Reference proteome</keyword>
<dbReference type="PROSITE" id="PS51549">
    <property type="entry name" value="DM13"/>
    <property type="match status" value="1"/>
</dbReference>
<accession>A0ABZ1W162</accession>
<keyword evidence="2" id="KW-0812">Transmembrane</keyword>
<gene>
    <name evidence="4" type="ORF">OG469_03005</name>
</gene>
<organism evidence="4 5">
    <name type="scientific">Kitasatospora herbaricolor</name>
    <dbReference type="NCBI Taxonomy" id="68217"/>
    <lineage>
        <taxon>Bacteria</taxon>
        <taxon>Bacillati</taxon>
        <taxon>Actinomycetota</taxon>
        <taxon>Actinomycetes</taxon>
        <taxon>Kitasatosporales</taxon>
        <taxon>Streptomycetaceae</taxon>
        <taxon>Kitasatospora</taxon>
    </lineage>
</organism>
<sequence>MSARPSPSARRRRRWPVPVAVLVLLAGGFGLYLFQPWKAFTSTRVDEAPPAAAAPLATPAAGAPAGSASPSPSPSPAGSSLSSSPSPAGPGPAAGPVEGAAGSFQSGEHPTTGTARLVRLADGSTVLRLEDLRTSEGPDVRVYLSAAPAAESKLDTLGEAPVELGRLKGNLGNQNYAVPAGADLTRLRSAVIWCARFSVGFGAADLTAPGR</sequence>
<protein>
    <submittedName>
        <fullName evidence="4">DM13 domain-containing protein</fullName>
    </submittedName>
</protein>
<evidence type="ECO:0000313" key="4">
    <source>
        <dbReference type="EMBL" id="WUS54563.1"/>
    </source>
</evidence>
<feature type="compositionally biased region" description="Low complexity" evidence="1">
    <location>
        <begin position="56"/>
        <end position="86"/>
    </location>
</feature>
<feature type="domain" description="DM13" evidence="3">
    <location>
        <begin position="95"/>
        <end position="207"/>
    </location>
</feature>
<evidence type="ECO:0000256" key="1">
    <source>
        <dbReference type="SAM" id="MobiDB-lite"/>
    </source>
</evidence>
<dbReference type="RefSeq" id="WP_329500900.1">
    <property type="nucleotide sequence ID" value="NZ_CP108460.1"/>
</dbReference>
<name>A0ABZ1W162_9ACTN</name>
<reference evidence="4 5" key="1">
    <citation type="submission" date="2022-10" db="EMBL/GenBank/DDBJ databases">
        <title>The complete genomes of actinobacterial strains from the NBC collection.</title>
        <authorList>
            <person name="Joergensen T.S."/>
            <person name="Alvarez Arevalo M."/>
            <person name="Sterndorff E.B."/>
            <person name="Faurdal D."/>
            <person name="Vuksanovic O."/>
            <person name="Mourched A.-S."/>
            <person name="Charusanti P."/>
            <person name="Shaw S."/>
            <person name="Blin K."/>
            <person name="Weber T."/>
        </authorList>
    </citation>
    <scope>NUCLEOTIDE SEQUENCE [LARGE SCALE GENOMIC DNA]</scope>
    <source>
        <strain evidence="4 5">NBC_01247</strain>
    </source>
</reference>
<feature type="transmembrane region" description="Helical" evidence="2">
    <location>
        <begin position="15"/>
        <end position="34"/>
    </location>
</feature>
<keyword evidence="2" id="KW-0472">Membrane</keyword>
<dbReference type="Pfam" id="PF10517">
    <property type="entry name" value="DM13"/>
    <property type="match status" value="1"/>
</dbReference>